<dbReference type="GO" id="GO:0000076">
    <property type="term" value="P:DNA replication checkpoint signaling"/>
    <property type="evidence" value="ECO:0007669"/>
    <property type="project" value="TreeGrafter"/>
</dbReference>
<dbReference type="SUPFAM" id="SSF55979">
    <property type="entry name" value="DNA clamp"/>
    <property type="match status" value="1"/>
</dbReference>
<dbReference type="InterPro" id="IPR007268">
    <property type="entry name" value="Rad9/Ddc1"/>
</dbReference>
<accession>A0A834IQZ9</accession>
<dbReference type="GO" id="GO:0071479">
    <property type="term" value="P:cellular response to ionizing radiation"/>
    <property type="evidence" value="ECO:0007669"/>
    <property type="project" value="TreeGrafter"/>
</dbReference>
<organism evidence="1 2">
    <name type="scientific">Rhynchophorus ferrugineus</name>
    <name type="common">Red palm weevil</name>
    <name type="synonym">Curculio ferrugineus</name>
    <dbReference type="NCBI Taxonomy" id="354439"/>
    <lineage>
        <taxon>Eukaryota</taxon>
        <taxon>Metazoa</taxon>
        <taxon>Ecdysozoa</taxon>
        <taxon>Arthropoda</taxon>
        <taxon>Hexapoda</taxon>
        <taxon>Insecta</taxon>
        <taxon>Pterygota</taxon>
        <taxon>Neoptera</taxon>
        <taxon>Endopterygota</taxon>
        <taxon>Coleoptera</taxon>
        <taxon>Polyphaga</taxon>
        <taxon>Cucujiformia</taxon>
        <taxon>Curculionidae</taxon>
        <taxon>Dryophthorinae</taxon>
        <taxon>Rhynchophorus</taxon>
    </lineage>
</organism>
<dbReference type="PANTHER" id="PTHR15237:SF0">
    <property type="entry name" value="CELL CYCLE CHECKPOINT CONTROL PROTEIN"/>
    <property type="match status" value="1"/>
</dbReference>
<dbReference type="Pfam" id="PF04139">
    <property type="entry name" value="Rad9"/>
    <property type="match status" value="1"/>
</dbReference>
<dbReference type="Proteomes" id="UP000625711">
    <property type="component" value="Unassembled WGS sequence"/>
</dbReference>
<gene>
    <name evidence="1" type="ORF">GWI33_021717</name>
</gene>
<dbReference type="InterPro" id="IPR046938">
    <property type="entry name" value="DNA_clamp_sf"/>
</dbReference>
<evidence type="ECO:0000313" key="2">
    <source>
        <dbReference type="Proteomes" id="UP000625711"/>
    </source>
</evidence>
<dbReference type="OrthoDB" id="60092at2759"/>
<reference evidence="1" key="1">
    <citation type="submission" date="2020-08" db="EMBL/GenBank/DDBJ databases">
        <title>Genome sequencing and assembly of the red palm weevil Rhynchophorus ferrugineus.</title>
        <authorList>
            <person name="Dias G.B."/>
            <person name="Bergman C.M."/>
            <person name="Manee M."/>
        </authorList>
    </citation>
    <scope>NUCLEOTIDE SEQUENCE</scope>
    <source>
        <strain evidence="1">AA-2017</strain>
        <tissue evidence="1">Whole larva</tissue>
    </source>
</reference>
<comment type="caution">
    <text evidence="1">The sequence shown here is derived from an EMBL/GenBank/DDBJ whole genome shotgun (WGS) entry which is preliminary data.</text>
</comment>
<dbReference type="Gene3D" id="3.70.10.10">
    <property type="match status" value="1"/>
</dbReference>
<proteinExistence type="predicted"/>
<dbReference type="GO" id="GO:0006281">
    <property type="term" value="P:DNA repair"/>
    <property type="evidence" value="ECO:0007669"/>
    <property type="project" value="TreeGrafter"/>
</dbReference>
<dbReference type="GO" id="GO:0031573">
    <property type="term" value="P:mitotic intra-S DNA damage checkpoint signaling"/>
    <property type="evidence" value="ECO:0007669"/>
    <property type="project" value="TreeGrafter"/>
</dbReference>
<name>A0A834IQZ9_RHYFE</name>
<protein>
    <recommendedName>
        <fullName evidence="3">Cell cycle checkpoint control protein</fullName>
    </recommendedName>
</protein>
<sequence>MNCIIPGLNVKVLGRGIQALAKIGDELFIEAHLEKLVFTTFNQCKTVCARFHLLDSFFSQYDVKESELNEENFAVSCKIHMKTLLPLFKGTQLEKKLDYFKMEYDSCSDVIKFKIKYKCDDIIMSHVLCLMNPETLTIKNSSQFGNNNICATSSFYNNLLTLFSNSDDDITLEIAKNKVLVRNYCVGVPHKPKFVRSQVSLNSSEFSIFQVDEETTINFSLKPFRTAIHFADALNLNIGMYFEKGGKPLLIVTKNPTFEISFLVATLNPYSDGQSTFTAASLSTKITQVNQTHNITSEDLHALANENWEDFDDDDINKIKRSTGNSSLIKAPSLDLVTNNLNQTKERENEPPKKASKLFILQDTVIESKNNIEQKSFSHDLVPGSPESPRAKKAKFIFKRSFDPTYTASVLNIILPESDSE</sequence>
<dbReference type="EMBL" id="JAACXV010000071">
    <property type="protein sequence ID" value="KAF7284704.1"/>
    <property type="molecule type" value="Genomic_DNA"/>
</dbReference>
<dbReference type="PANTHER" id="PTHR15237">
    <property type="entry name" value="DNA REPAIR PROTEIN RAD9"/>
    <property type="match status" value="1"/>
</dbReference>
<keyword evidence="2" id="KW-1185">Reference proteome</keyword>
<dbReference type="GO" id="GO:0030896">
    <property type="term" value="C:checkpoint clamp complex"/>
    <property type="evidence" value="ECO:0007669"/>
    <property type="project" value="InterPro"/>
</dbReference>
<evidence type="ECO:0008006" key="3">
    <source>
        <dbReference type="Google" id="ProtNLM"/>
    </source>
</evidence>
<dbReference type="AlphaFoldDB" id="A0A834IQZ9"/>
<evidence type="ECO:0000313" key="1">
    <source>
        <dbReference type="EMBL" id="KAF7284704.1"/>
    </source>
</evidence>